<proteinExistence type="predicted"/>
<feature type="compositionally biased region" description="Acidic residues" evidence="1">
    <location>
        <begin position="398"/>
        <end position="420"/>
    </location>
</feature>
<feature type="region of interest" description="Disordered" evidence="1">
    <location>
        <begin position="195"/>
        <end position="245"/>
    </location>
</feature>
<feature type="compositionally biased region" description="Polar residues" evidence="1">
    <location>
        <begin position="443"/>
        <end position="456"/>
    </location>
</feature>
<evidence type="ECO:0000313" key="3">
    <source>
        <dbReference type="WBParaSite" id="Gr19_v10_g13497.t1"/>
    </source>
</evidence>
<dbReference type="WBParaSite" id="Gr19_v10_g13497.t1">
    <property type="protein sequence ID" value="Gr19_v10_g13497.t1"/>
    <property type="gene ID" value="Gr19_v10_g13497"/>
</dbReference>
<feature type="region of interest" description="Disordered" evidence="1">
    <location>
        <begin position="536"/>
        <end position="557"/>
    </location>
</feature>
<sequence>MSKSGSFCSEEDVAANRSRIDEEGELSKADFLGWIAAKCQLLRKSSKSFFEFKALECFSDLVAGVLVKAYASAGNCVERLLRDTVDEMWLRLDQLKLKNHRGIQDVTFIWPFVKEFIENIVSWKERREQSNQNFFIRQAFNENKNASPPVMVTLASPELVDDEPKSLMAMRKRRSAEVQSSGSLMFTGPIVGLSPTLPSWTSKMNEGQSARRDANVEEDEQRKKRRTDTQTDGNEEQQKQNQVGKAAITVKQEIIEVDEQEDAVDIYASKEPPKVGQSPSLNKEPPKVGQSPSLNKEPPKVGQSSSSNLILDVPTRKVANEEQEAAPEREAEDDDDDDLYSLSFGNKSLFDVPEEQSTPKTGDEHPPTAVKREPEESVWREEEQLGKKAIETDRTEGAEDGEVASKEDEDGQLNTDEDEGSVMTSGGTDSSSLPESGEDASANVGQQSRRGTNTDGISKRPYSPIKPALNMSNNCPTSSVVNGGGARVLAAKREHCWDSDDGPLLRRFDAAGYSSVVDDSFCTVINVSPEKRSEFDIFDQPLPPPRPASPAKTNRKYSSKVKIRKRFDYEAEQKLKRRLAIGQKVLRFSDEIKTRSFEIDEGNSMTHSTANDKNLFVFTSSTTNFLKKLAKSKNGVPKTNTRSRRYLHEQAYTDVRNVVAAVEERCKKISKQPDCSGLGIGQSDRLVRFSRLILTDSLLHRLDEGVLKNAYVLRTLEHPGDFWTFHERGLECNKDFLKNPAHLANFEFSYLFVVYGHDQIVQCQCVPDPSEFLEWLRNWFLTNLPMNEHTLVKSYENGHHYFYTPPRIVAVTIPEVDEYTTQFRTFNDQLRHFVHSDSKQQILHNNRFLLLDWARMVAECPDGRALNSEEIRMQMLAMEMKDEFGVLIK</sequence>
<reference evidence="3" key="1">
    <citation type="submission" date="2022-11" db="UniProtKB">
        <authorList>
            <consortium name="WormBaseParasite"/>
        </authorList>
    </citation>
    <scope>IDENTIFICATION</scope>
</reference>
<evidence type="ECO:0000313" key="2">
    <source>
        <dbReference type="Proteomes" id="UP000887572"/>
    </source>
</evidence>
<evidence type="ECO:0000256" key="1">
    <source>
        <dbReference type="SAM" id="MobiDB-lite"/>
    </source>
</evidence>
<feature type="region of interest" description="Disordered" evidence="1">
    <location>
        <begin position="269"/>
        <end position="470"/>
    </location>
</feature>
<feature type="region of interest" description="Disordered" evidence="1">
    <location>
        <begin position="170"/>
        <end position="189"/>
    </location>
</feature>
<dbReference type="Proteomes" id="UP000887572">
    <property type="component" value="Unplaced"/>
</dbReference>
<feature type="compositionally biased region" description="Acidic residues" evidence="1">
    <location>
        <begin position="321"/>
        <end position="339"/>
    </location>
</feature>
<feature type="compositionally biased region" description="Polar residues" evidence="1">
    <location>
        <begin position="196"/>
        <end position="208"/>
    </location>
</feature>
<name>A0A914H5V1_GLORO</name>
<feature type="compositionally biased region" description="Basic and acidic residues" evidence="1">
    <location>
        <begin position="361"/>
        <end position="397"/>
    </location>
</feature>
<keyword evidence="2" id="KW-1185">Reference proteome</keyword>
<protein>
    <submittedName>
        <fullName evidence="3">Uncharacterized protein</fullName>
    </submittedName>
</protein>
<dbReference type="AlphaFoldDB" id="A0A914H5V1"/>
<feature type="compositionally biased region" description="Polar residues" evidence="1">
    <location>
        <begin position="422"/>
        <end position="434"/>
    </location>
</feature>
<accession>A0A914H5V1</accession>
<organism evidence="2 3">
    <name type="scientific">Globodera rostochiensis</name>
    <name type="common">Golden nematode worm</name>
    <name type="synonym">Heterodera rostochiensis</name>
    <dbReference type="NCBI Taxonomy" id="31243"/>
    <lineage>
        <taxon>Eukaryota</taxon>
        <taxon>Metazoa</taxon>
        <taxon>Ecdysozoa</taxon>
        <taxon>Nematoda</taxon>
        <taxon>Chromadorea</taxon>
        <taxon>Rhabditida</taxon>
        <taxon>Tylenchina</taxon>
        <taxon>Tylenchomorpha</taxon>
        <taxon>Tylenchoidea</taxon>
        <taxon>Heteroderidae</taxon>
        <taxon>Heteroderinae</taxon>
        <taxon>Globodera</taxon>
    </lineage>
</organism>